<dbReference type="PANTHER" id="PTHR12830:SF9">
    <property type="entry name" value="ANAPHASE-PROMOTING COMPLEX SUBUNIT 5"/>
    <property type="match status" value="1"/>
</dbReference>
<keyword evidence="5" id="KW-0833">Ubl conjugation pathway</keyword>
<reference evidence="10 11" key="1">
    <citation type="journal article" date="2013" name="PLoS Genet.">
        <title>The genome and development-dependent transcriptomes of Pyronema confluens: a window into fungal evolution.</title>
        <authorList>
            <person name="Traeger S."/>
            <person name="Altegoer F."/>
            <person name="Freitag M."/>
            <person name="Gabaldon T."/>
            <person name="Kempken F."/>
            <person name="Kumar A."/>
            <person name="Marcet-Houben M."/>
            <person name="Poggeler S."/>
            <person name="Stajich J.E."/>
            <person name="Nowrousian M."/>
        </authorList>
    </citation>
    <scope>NUCLEOTIDE SEQUENCE [LARGE SCALE GENOMIC DNA]</scope>
    <source>
        <strain evidence="11">CBS 100304</strain>
        <tissue evidence="10">Vegetative mycelium</tissue>
    </source>
</reference>
<evidence type="ECO:0000256" key="2">
    <source>
        <dbReference type="ARBA" id="ARBA00016066"/>
    </source>
</evidence>
<comment type="similarity">
    <text evidence="1">Belongs to the APC5 family.</text>
</comment>
<keyword evidence="6" id="KW-0131">Cell cycle</keyword>
<evidence type="ECO:0000256" key="1">
    <source>
        <dbReference type="ARBA" id="ARBA00007450"/>
    </source>
</evidence>
<dbReference type="GO" id="GO:0070979">
    <property type="term" value="P:protein K11-linked ubiquitination"/>
    <property type="evidence" value="ECO:0007669"/>
    <property type="project" value="TreeGrafter"/>
</dbReference>
<organism evidence="10 11">
    <name type="scientific">Pyronema omphalodes (strain CBS 100304)</name>
    <name type="common">Pyronema confluens</name>
    <dbReference type="NCBI Taxonomy" id="1076935"/>
    <lineage>
        <taxon>Eukaryota</taxon>
        <taxon>Fungi</taxon>
        <taxon>Dikarya</taxon>
        <taxon>Ascomycota</taxon>
        <taxon>Pezizomycotina</taxon>
        <taxon>Pezizomycetes</taxon>
        <taxon>Pezizales</taxon>
        <taxon>Pyronemataceae</taxon>
        <taxon>Pyronema</taxon>
    </lineage>
</organism>
<evidence type="ECO:0000313" key="11">
    <source>
        <dbReference type="Proteomes" id="UP000018144"/>
    </source>
</evidence>
<dbReference type="InterPro" id="IPR026000">
    <property type="entry name" value="Apc5_dom"/>
</dbReference>
<keyword evidence="8" id="KW-0472">Membrane</keyword>
<dbReference type="GO" id="GO:0045842">
    <property type="term" value="P:positive regulation of mitotic metaphase/anaphase transition"/>
    <property type="evidence" value="ECO:0007669"/>
    <property type="project" value="TreeGrafter"/>
</dbReference>
<keyword evidence="11" id="KW-1185">Reference proteome</keyword>
<feature type="domain" description="Anaphase-promoting complex subunit 5" evidence="9">
    <location>
        <begin position="252"/>
        <end position="341"/>
    </location>
</feature>
<dbReference type="OrthoDB" id="2504561at2759"/>
<dbReference type="GO" id="GO:0051301">
    <property type="term" value="P:cell division"/>
    <property type="evidence" value="ECO:0007669"/>
    <property type="project" value="UniProtKB-KW"/>
</dbReference>
<dbReference type="OMA" id="DANMGMA"/>
<evidence type="ECO:0000256" key="5">
    <source>
        <dbReference type="ARBA" id="ARBA00022786"/>
    </source>
</evidence>
<protein>
    <recommendedName>
        <fullName evidence="2">Anaphase-promoting complex subunit 5</fullName>
    </recommendedName>
</protein>
<evidence type="ECO:0000256" key="6">
    <source>
        <dbReference type="ARBA" id="ARBA00023306"/>
    </source>
</evidence>
<keyword evidence="8" id="KW-0812">Transmembrane</keyword>
<feature type="region of interest" description="Disordered" evidence="7">
    <location>
        <begin position="738"/>
        <end position="757"/>
    </location>
</feature>
<dbReference type="InterPro" id="IPR037679">
    <property type="entry name" value="Apc5"/>
</dbReference>
<dbReference type="GO" id="GO:0031145">
    <property type="term" value="P:anaphase-promoting complex-dependent catabolic process"/>
    <property type="evidence" value="ECO:0007669"/>
    <property type="project" value="TreeGrafter"/>
</dbReference>
<evidence type="ECO:0000256" key="3">
    <source>
        <dbReference type="ARBA" id="ARBA00022618"/>
    </source>
</evidence>
<dbReference type="Pfam" id="PF12862">
    <property type="entry name" value="ANAPC5"/>
    <property type="match status" value="1"/>
</dbReference>
<sequence length="757" mass="86539">MSRYLTPGKIALLILVKLYAESRFPNAAVAPVVSFIIKHLVRPKDTSTFILSLDQIKDVTIGQPCTIVGRTLFDLLLSDMWQMDSFDALHTFFTETQDLLRDPEKEEHHGKDGKHVKRRFIGPTSILGCFIRRANLEFAKLQFHETHALWCSFVRFREPTLPAWRKRKSGAGIMSFDVNLKRMSPNDLLVKKVYGGLIESNKEWTVSTDDVERLLEFQVETMQRLGTRVPDETQHQLKQMLDTDVPVSHLRHYVNFLNAWRSGDYPSSFDCLHRYFDYTMHSRDRTFYQYALLNLAILQADFGCHRESVLAMQETINTARENKDMACLNFALSWLYHFHRAHPQDCPDVISSRMERESLQFLKAKAKEWSMDHLLSMAYLSEARQILLAGDAVPSAFESLLRSGHINMTQQIYNAMGSQILLQSTLWSRLGISHMAGLNCTLFLSKYHEGSPSEDLVVALCRSAYIVSMRGRFDEALDRLEQADPEALRSLKIYQYWASYIGLIKLRRAVYRNEFSAANLLLQQLTSSEQVEPDCALEISIARIELQMRTNNYVSAMVHCNQITAELLRDRADSYHRVRLMILKAEIMARSGRPLAGISTAVSAASIAWKARFLPVLFYAFSVLATIMVDLGLFGAGYELLDCIMPQVLECEDAYLTAQCFAVLADSQVGMASKKQGLAKTECLGRALGLIDRAFTEYTRLQDVHSQKIMMSKKIRIHDYLGDKAMRDECVKQYKGVERGPRQGVESGPSPFRERYR</sequence>
<dbReference type="STRING" id="1076935.U4LVY7"/>
<feature type="transmembrane region" description="Helical" evidence="8">
    <location>
        <begin position="616"/>
        <end position="638"/>
    </location>
</feature>
<evidence type="ECO:0000256" key="7">
    <source>
        <dbReference type="SAM" id="MobiDB-lite"/>
    </source>
</evidence>
<dbReference type="EMBL" id="HF935934">
    <property type="protein sequence ID" value="CCX32956.1"/>
    <property type="molecule type" value="Genomic_DNA"/>
</dbReference>
<keyword evidence="3" id="KW-0132">Cell division</keyword>
<keyword evidence="8" id="KW-1133">Transmembrane helix</keyword>
<evidence type="ECO:0000313" key="10">
    <source>
        <dbReference type="EMBL" id="CCX32956.1"/>
    </source>
</evidence>
<evidence type="ECO:0000256" key="4">
    <source>
        <dbReference type="ARBA" id="ARBA00022776"/>
    </source>
</evidence>
<dbReference type="AlphaFoldDB" id="U4LVY7"/>
<dbReference type="Proteomes" id="UP000018144">
    <property type="component" value="Unassembled WGS sequence"/>
</dbReference>
<evidence type="ECO:0000256" key="8">
    <source>
        <dbReference type="SAM" id="Phobius"/>
    </source>
</evidence>
<dbReference type="eggNOG" id="KOG4322">
    <property type="taxonomic scope" value="Eukaryota"/>
</dbReference>
<evidence type="ECO:0000259" key="9">
    <source>
        <dbReference type="Pfam" id="PF12862"/>
    </source>
</evidence>
<dbReference type="GO" id="GO:0005680">
    <property type="term" value="C:anaphase-promoting complex"/>
    <property type="evidence" value="ECO:0007669"/>
    <property type="project" value="InterPro"/>
</dbReference>
<dbReference type="PANTHER" id="PTHR12830">
    <property type="entry name" value="ANAPHASE-PROMOTING COMPLEX SUBUNIT 5"/>
    <property type="match status" value="1"/>
</dbReference>
<accession>U4LVY7</accession>
<gene>
    <name evidence="10" type="ORF">PCON_13811</name>
</gene>
<name>U4LVY7_PYROM</name>
<proteinExistence type="inferred from homology"/>
<keyword evidence="4" id="KW-0498">Mitosis</keyword>